<dbReference type="Proteomes" id="UP000593847">
    <property type="component" value="Chromosome"/>
</dbReference>
<reference evidence="1" key="1">
    <citation type="submission" date="2020-09" db="EMBL/GenBank/DDBJ databases">
        <title>Complete genome sequence of Pseudomonas taiwanensis CC, a plant growth-promoting and biotite-weathering strain.</title>
        <authorList>
            <person name="Cheng C."/>
        </authorList>
    </citation>
    <scope>NUCLEOTIDE SEQUENCE [LARGE SCALE GENOMIC DNA]</scope>
    <source>
        <strain evidence="1">WRS8</strain>
    </source>
</reference>
<dbReference type="EMBL" id="CP062699">
    <property type="protein sequence ID" value="QOJ92523.1"/>
    <property type="molecule type" value="Genomic_DNA"/>
</dbReference>
<proteinExistence type="predicted"/>
<protein>
    <recommendedName>
        <fullName evidence="3">TniQ protein</fullName>
    </recommendedName>
</protein>
<sequence>MLLAIQPHESLRSFIERHFYLAPRSPESIKLKEISRYYMRGQSIGIIADLLGMSDTYGFNRLLHEHTSYSQVGVFPDFDQRSYTRKIYKDCYTRFETECQLAGICIDCVKEDIDSLGFPYWRRDHRYVEVCAKHNTILLRQCPVCGRDIRYHGQGYGHDLLWTGCKGRYIHHCESRKNTSKYKLTFAKIFAEIGESHFAVDLESAIAQLAGKATKIAMERLITEEQLIAINWKLERFRGISDTSLDYRPDGRYSQSIIEVIALLYGSFAALIYSLRDTDNILQSVDDLMRIEYREAPRYYSSSLSPK</sequence>
<dbReference type="AlphaFoldDB" id="A0A7L9GJ55"/>
<keyword evidence="2" id="KW-1185">Reference proteome</keyword>
<dbReference type="RefSeq" id="WP_192907599.1">
    <property type="nucleotide sequence ID" value="NZ_CP062699.1"/>
</dbReference>
<dbReference type="KEGG" id="ptai:ICN73_06515"/>
<evidence type="ECO:0000313" key="2">
    <source>
        <dbReference type="Proteomes" id="UP000593847"/>
    </source>
</evidence>
<accession>A0A7L9GJ55</accession>
<name>A0A7L9GJ55_9PSED</name>
<evidence type="ECO:0008006" key="3">
    <source>
        <dbReference type="Google" id="ProtNLM"/>
    </source>
</evidence>
<gene>
    <name evidence="1" type="ORF">ICN73_06515</name>
</gene>
<organism evidence="1 2">
    <name type="scientific">Pseudomonas taiwanensis</name>
    <dbReference type="NCBI Taxonomy" id="470150"/>
    <lineage>
        <taxon>Bacteria</taxon>
        <taxon>Pseudomonadati</taxon>
        <taxon>Pseudomonadota</taxon>
        <taxon>Gammaproteobacteria</taxon>
        <taxon>Pseudomonadales</taxon>
        <taxon>Pseudomonadaceae</taxon>
        <taxon>Pseudomonas</taxon>
    </lineage>
</organism>
<evidence type="ECO:0000313" key="1">
    <source>
        <dbReference type="EMBL" id="QOJ92523.1"/>
    </source>
</evidence>